<feature type="region of interest" description="Disordered" evidence="4">
    <location>
        <begin position="1"/>
        <end position="34"/>
    </location>
</feature>
<dbReference type="EMBL" id="SSOB01000051">
    <property type="protein sequence ID" value="THF73691.1"/>
    <property type="molecule type" value="Genomic_DNA"/>
</dbReference>
<dbReference type="InterPro" id="IPR009057">
    <property type="entry name" value="Homeodomain-like_sf"/>
</dbReference>
<dbReference type="SUPFAM" id="SSF51215">
    <property type="entry name" value="Regulatory protein AraC"/>
    <property type="match status" value="1"/>
</dbReference>
<organism evidence="6 7">
    <name type="scientific">Cohnella fermenti</name>
    <dbReference type="NCBI Taxonomy" id="2565925"/>
    <lineage>
        <taxon>Bacteria</taxon>
        <taxon>Bacillati</taxon>
        <taxon>Bacillota</taxon>
        <taxon>Bacilli</taxon>
        <taxon>Bacillales</taxon>
        <taxon>Paenibacillaceae</taxon>
        <taxon>Cohnella</taxon>
    </lineage>
</organism>
<feature type="domain" description="HTH araC/xylS-type" evidence="5">
    <location>
        <begin position="216"/>
        <end position="314"/>
    </location>
</feature>
<dbReference type="InterPro" id="IPR018060">
    <property type="entry name" value="HTH_AraC"/>
</dbReference>
<dbReference type="InterPro" id="IPR003313">
    <property type="entry name" value="AraC-bd"/>
</dbReference>
<dbReference type="PROSITE" id="PS00041">
    <property type="entry name" value="HTH_ARAC_FAMILY_1"/>
    <property type="match status" value="1"/>
</dbReference>
<name>A0A4S4BGV1_9BACL</name>
<dbReference type="SUPFAM" id="SSF46689">
    <property type="entry name" value="Homeodomain-like"/>
    <property type="match status" value="2"/>
</dbReference>
<keyword evidence="2" id="KW-0238">DNA-binding</keyword>
<keyword evidence="1" id="KW-0805">Transcription regulation</keyword>
<dbReference type="InterPro" id="IPR037923">
    <property type="entry name" value="HTH-like"/>
</dbReference>
<dbReference type="Proteomes" id="UP000310636">
    <property type="component" value="Unassembled WGS sequence"/>
</dbReference>
<dbReference type="Gene3D" id="1.10.10.60">
    <property type="entry name" value="Homeodomain-like"/>
    <property type="match status" value="2"/>
</dbReference>
<feature type="compositionally biased region" description="Polar residues" evidence="4">
    <location>
        <begin position="18"/>
        <end position="29"/>
    </location>
</feature>
<reference evidence="6 7" key="1">
    <citation type="submission" date="2019-04" db="EMBL/GenBank/DDBJ databases">
        <title>Cohnella sp. nov. isolated from preserved vegetables.</title>
        <authorList>
            <person name="Lin S.-Y."/>
            <person name="Hung M.-H."/>
            <person name="Young C.-C."/>
        </authorList>
    </citation>
    <scope>NUCLEOTIDE SEQUENCE [LARGE SCALE GENOMIC DNA]</scope>
    <source>
        <strain evidence="6 7">CC-MHH1044</strain>
    </source>
</reference>
<evidence type="ECO:0000256" key="2">
    <source>
        <dbReference type="ARBA" id="ARBA00023125"/>
    </source>
</evidence>
<dbReference type="PROSITE" id="PS01124">
    <property type="entry name" value="HTH_ARAC_FAMILY_2"/>
    <property type="match status" value="1"/>
</dbReference>
<dbReference type="Pfam" id="PF02311">
    <property type="entry name" value="AraC_binding"/>
    <property type="match status" value="1"/>
</dbReference>
<evidence type="ECO:0000259" key="5">
    <source>
        <dbReference type="PROSITE" id="PS01124"/>
    </source>
</evidence>
<dbReference type="OrthoDB" id="2582835at2"/>
<proteinExistence type="predicted"/>
<evidence type="ECO:0000313" key="6">
    <source>
        <dbReference type="EMBL" id="THF73691.1"/>
    </source>
</evidence>
<dbReference type="GO" id="GO:0043565">
    <property type="term" value="F:sequence-specific DNA binding"/>
    <property type="evidence" value="ECO:0007669"/>
    <property type="project" value="InterPro"/>
</dbReference>
<keyword evidence="7" id="KW-1185">Reference proteome</keyword>
<dbReference type="SMART" id="SM00342">
    <property type="entry name" value="HTH_ARAC"/>
    <property type="match status" value="1"/>
</dbReference>
<keyword evidence="3" id="KW-0804">Transcription</keyword>
<dbReference type="PANTHER" id="PTHR43280:SF28">
    <property type="entry name" value="HTH-TYPE TRANSCRIPTIONAL ACTIVATOR RHAS"/>
    <property type="match status" value="1"/>
</dbReference>
<dbReference type="GO" id="GO:0003700">
    <property type="term" value="F:DNA-binding transcription factor activity"/>
    <property type="evidence" value="ECO:0007669"/>
    <property type="project" value="InterPro"/>
</dbReference>
<dbReference type="Gene3D" id="2.60.120.10">
    <property type="entry name" value="Jelly Rolls"/>
    <property type="match status" value="1"/>
</dbReference>
<gene>
    <name evidence="6" type="ORF">E6C55_28315</name>
</gene>
<accession>A0A4S4BGV1</accession>
<evidence type="ECO:0000313" key="7">
    <source>
        <dbReference type="Proteomes" id="UP000310636"/>
    </source>
</evidence>
<dbReference type="InterPro" id="IPR014710">
    <property type="entry name" value="RmlC-like_jellyroll"/>
</dbReference>
<evidence type="ECO:0000256" key="4">
    <source>
        <dbReference type="SAM" id="MobiDB-lite"/>
    </source>
</evidence>
<dbReference type="Pfam" id="PF12833">
    <property type="entry name" value="HTH_18"/>
    <property type="match status" value="1"/>
</dbReference>
<evidence type="ECO:0000256" key="3">
    <source>
        <dbReference type="ARBA" id="ARBA00023163"/>
    </source>
</evidence>
<dbReference type="AlphaFoldDB" id="A0A4S4BGV1"/>
<dbReference type="PANTHER" id="PTHR43280">
    <property type="entry name" value="ARAC-FAMILY TRANSCRIPTIONAL REGULATOR"/>
    <property type="match status" value="1"/>
</dbReference>
<evidence type="ECO:0000256" key="1">
    <source>
        <dbReference type="ARBA" id="ARBA00023015"/>
    </source>
</evidence>
<protein>
    <submittedName>
        <fullName evidence="6">Helix-turn-helix domain-containing protein</fullName>
    </submittedName>
</protein>
<sequence>MDIKEHSGKRGGGMGQHSEYSMEQSSHSARQPRHTLKGSELFRSGLRIFVNRAEERFDLGLHEHDFIELTYVAEGSGFHYLGDRMLPVSRGDLFALPVGSSHVFRPSSLERNSRLVVYNVVFDEALMGEIASDVPDLGLDALWRSLAGDSGELSAVRDKRLRLEPLFERMHEEHAAAGPGCSAMLRAMLAQLVIEWARLLRMEALPVEPGGGDLIADASAFIRERFAEPLALRDVAGAFRLSERHFHRLFKRRTGQTFHEFVQRQRVHAACELLRSTDHKLEAIASLVGYRDPQSFARVFKRIEGCTPGRYRKSSERASL</sequence>
<dbReference type="InterPro" id="IPR018062">
    <property type="entry name" value="HTH_AraC-typ_CS"/>
</dbReference>
<comment type="caution">
    <text evidence="6">The sequence shown here is derived from an EMBL/GenBank/DDBJ whole genome shotgun (WGS) entry which is preliminary data.</text>
</comment>